<dbReference type="SUPFAM" id="SSF52242">
    <property type="entry name" value="Cobalamin (vitamin B12)-binding domain"/>
    <property type="match status" value="1"/>
</dbReference>
<organism evidence="3 4">
    <name type="scientific">Marine Group III euryarchaeote CG-Epi2</name>
    <dbReference type="NCBI Taxonomy" id="1888996"/>
    <lineage>
        <taxon>Archaea</taxon>
        <taxon>Methanobacteriati</taxon>
        <taxon>Thermoplasmatota</taxon>
        <taxon>Thermoplasmata</taxon>
        <taxon>Candidatus Thermoprofundales</taxon>
    </lineage>
</organism>
<gene>
    <name evidence="3" type="ORF">BET99_04560</name>
    <name evidence="2" type="ORF">BET99_05240</name>
</gene>
<dbReference type="EMBL" id="MIYZ01000016">
    <property type="protein sequence ID" value="OIR22357.1"/>
    <property type="molecule type" value="Genomic_DNA"/>
</dbReference>
<dbReference type="Gene3D" id="3.40.50.280">
    <property type="entry name" value="Cobalamin-binding domain"/>
    <property type="match status" value="1"/>
</dbReference>
<proteinExistence type="predicted"/>
<dbReference type="PROSITE" id="PS51332">
    <property type="entry name" value="B12_BINDING"/>
    <property type="match status" value="1"/>
</dbReference>
<comment type="caution">
    <text evidence="3">The sequence shown here is derived from an EMBL/GenBank/DDBJ whole genome shotgun (WGS) entry which is preliminary data.</text>
</comment>
<dbReference type="EMBL" id="MIYZ01000025">
    <property type="protein sequence ID" value="OIR22046.1"/>
    <property type="molecule type" value="Genomic_DNA"/>
</dbReference>
<evidence type="ECO:0000313" key="2">
    <source>
        <dbReference type="EMBL" id="OIR22046.1"/>
    </source>
</evidence>
<protein>
    <recommendedName>
        <fullName evidence="1">B12-binding domain-containing protein</fullName>
    </recommendedName>
</protein>
<dbReference type="Gene3D" id="1.10.1240.10">
    <property type="entry name" value="Methionine synthase domain"/>
    <property type="match status" value="1"/>
</dbReference>
<dbReference type="InterPro" id="IPR036724">
    <property type="entry name" value="Cobalamin-bd_sf"/>
</dbReference>
<dbReference type="Pfam" id="PF02310">
    <property type="entry name" value="B12-binding"/>
    <property type="match status" value="1"/>
</dbReference>
<accession>A0A1J5U0S9</accession>
<dbReference type="GO" id="GO:0031419">
    <property type="term" value="F:cobalamin binding"/>
    <property type="evidence" value="ECO:0007669"/>
    <property type="project" value="InterPro"/>
</dbReference>
<dbReference type="InterPro" id="IPR006158">
    <property type="entry name" value="Cobalamin-bd"/>
</dbReference>
<evidence type="ECO:0000313" key="4">
    <source>
        <dbReference type="Proteomes" id="UP000183615"/>
    </source>
</evidence>
<dbReference type="GO" id="GO:0046872">
    <property type="term" value="F:metal ion binding"/>
    <property type="evidence" value="ECO:0007669"/>
    <property type="project" value="InterPro"/>
</dbReference>
<dbReference type="Proteomes" id="UP000183615">
    <property type="component" value="Unassembled WGS sequence"/>
</dbReference>
<dbReference type="InterPro" id="IPR003759">
    <property type="entry name" value="Cbl-bd_cap"/>
</dbReference>
<evidence type="ECO:0000259" key="1">
    <source>
        <dbReference type="PROSITE" id="PS51332"/>
    </source>
</evidence>
<dbReference type="InterPro" id="IPR036594">
    <property type="entry name" value="Meth_synthase_dom"/>
</dbReference>
<dbReference type="AlphaFoldDB" id="A0A1J5U0S9"/>
<dbReference type="Pfam" id="PF02607">
    <property type="entry name" value="B12-binding_2"/>
    <property type="match status" value="1"/>
</dbReference>
<sequence>MVESKWDSEKKTSKQKVLEYLGSVENLTIDNIPKDYRTGSIRKFFIKNQTKLNEEVVEKQKNLEMILTRCLLTGDEDMSTQKSDELIKLIGLQRFYVESITNIMTETGKRWYDGEIGIAEEHMITNIIRKIVEINNHQIEVKGLIEGVAVICNPEGDDHTLSNLVLEGLLKIRKYKVVNIGGNWYMGEKTKATNKAIIDFSVESRPDIVFISVTIARYLFNAKLIAKELSKALPDTKIFLGGLGTQGIIEGELQEGIHLANKDTLSTLNTL</sequence>
<name>A0A1J5U0S9_9ARCH</name>
<reference evidence="3 4" key="1">
    <citation type="submission" date="2016-08" db="EMBL/GenBank/DDBJ databases">
        <title>New Insights into Marine Group III Euryarchaeota, from dark to light.</title>
        <authorList>
            <person name="Haro-Moreno J.M."/>
            <person name="Rodriguez-Valera F."/>
            <person name="Lopez-Garcia P."/>
            <person name="Moreira D."/>
            <person name="Martin-Cuadrado A.B."/>
        </authorList>
    </citation>
    <scope>NUCLEOTIDE SEQUENCE [LARGE SCALE GENOMIC DNA]</scope>
    <source>
        <strain evidence="3">CG-Epi2</strain>
    </source>
</reference>
<evidence type="ECO:0000313" key="3">
    <source>
        <dbReference type="EMBL" id="OIR22357.1"/>
    </source>
</evidence>
<feature type="domain" description="B12-binding" evidence="1">
    <location>
        <begin position="146"/>
        <end position="271"/>
    </location>
</feature>
<dbReference type="CDD" id="cd02065">
    <property type="entry name" value="B12-binding_like"/>
    <property type="match status" value="1"/>
</dbReference>